<protein>
    <recommendedName>
        <fullName evidence="5">RNA polymerase sigma factor</fullName>
    </recommendedName>
</protein>
<feature type="compositionally biased region" description="Acidic residues" evidence="6">
    <location>
        <begin position="67"/>
        <end position="80"/>
    </location>
</feature>
<dbReference type="InterPro" id="IPR013324">
    <property type="entry name" value="RNA_pol_sigma_r3/r4-like"/>
</dbReference>
<dbReference type="InterPro" id="IPR014284">
    <property type="entry name" value="RNA_pol_sigma-70_dom"/>
</dbReference>
<dbReference type="EMBL" id="BNJF01000007">
    <property type="protein sequence ID" value="GHO50022.1"/>
    <property type="molecule type" value="Genomic_DNA"/>
</dbReference>
<evidence type="ECO:0000259" key="8">
    <source>
        <dbReference type="PROSITE" id="PS00716"/>
    </source>
</evidence>
<dbReference type="RefSeq" id="WP_220199089.1">
    <property type="nucleotide sequence ID" value="NZ_BNJF01000007.1"/>
</dbReference>
<organism evidence="9 10">
    <name type="scientific">Ktedonospora formicarum</name>
    <dbReference type="NCBI Taxonomy" id="2778364"/>
    <lineage>
        <taxon>Bacteria</taxon>
        <taxon>Bacillati</taxon>
        <taxon>Chloroflexota</taxon>
        <taxon>Ktedonobacteria</taxon>
        <taxon>Ktedonobacterales</taxon>
        <taxon>Ktedonobacteraceae</taxon>
        <taxon>Ktedonospora</taxon>
    </lineage>
</organism>
<dbReference type="Pfam" id="PF04545">
    <property type="entry name" value="Sigma70_r4"/>
    <property type="match status" value="1"/>
</dbReference>
<keyword evidence="4 5" id="KW-0804">Transcription</keyword>
<dbReference type="SUPFAM" id="SSF88946">
    <property type="entry name" value="Sigma2 domain of RNA polymerase sigma factors"/>
    <property type="match status" value="1"/>
</dbReference>
<dbReference type="Gene3D" id="1.10.601.10">
    <property type="entry name" value="RNA Polymerase Primary Sigma Factor"/>
    <property type="match status" value="1"/>
</dbReference>
<accession>A0A8J3MV63</accession>
<evidence type="ECO:0000256" key="2">
    <source>
        <dbReference type="ARBA" id="ARBA00023082"/>
    </source>
</evidence>
<dbReference type="PROSITE" id="PS00715">
    <property type="entry name" value="SIGMA70_1"/>
    <property type="match status" value="1"/>
</dbReference>
<comment type="caution">
    <text evidence="9">The sequence shown here is derived from an EMBL/GenBank/DDBJ whole genome shotgun (WGS) entry which is preliminary data.</text>
</comment>
<dbReference type="GO" id="GO:0003677">
    <property type="term" value="F:DNA binding"/>
    <property type="evidence" value="ECO:0007669"/>
    <property type="project" value="UniProtKB-KW"/>
</dbReference>
<comment type="function">
    <text evidence="5">Sigma factors are initiation factors that promote the attachment of RNA polymerase to specific initiation sites and are then released.</text>
</comment>
<dbReference type="PRINTS" id="PR00046">
    <property type="entry name" value="SIGMA70FCT"/>
</dbReference>
<evidence type="ECO:0000313" key="9">
    <source>
        <dbReference type="EMBL" id="GHO50022.1"/>
    </source>
</evidence>
<dbReference type="Proteomes" id="UP000612362">
    <property type="component" value="Unassembled WGS sequence"/>
</dbReference>
<dbReference type="PANTHER" id="PTHR30603">
    <property type="entry name" value="RNA POLYMERASE SIGMA FACTOR RPO"/>
    <property type="match status" value="1"/>
</dbReference>
<dbReference type="GO" id="GO:0006352">
    <property type="term" value="P:DNA-templated transcription initiation"/>
    <property type="evidence" value="ECO:0007669"/>
    <property type="project" value="InterPro"/>
</dbReference>
<dbReference type="AlphaFoldDB" id="A0A8J3MV63"/>
<dbReference type="InterPro" id="IPR007627">
    <property type="entry name" value="RNA_pol_sigma70_r2"/>
</dbReference>
<dbReference type="InterPro" id="IPR013325">
    <property type="entry name" value="RNA_pol_sigma_r2"/>
</dbReference>
<dbReference type="CDD" id="cd06171">
    <property type="entry name" value="Sigma70_r4"/>
    <property type="match status" value="1"/>
</dbReference>
<gene>
    <name evidence="9" type="ORF">KSX_81850</name>
</gene>
<evidence type="ECO:0000313" key="10">
    <source>
        <dbReference type="Proteomes" id="UP000612362"/>
    </source>
</evidence>
<keyword evidence="1 5" id="KW-0805">Transcription regulation</keyword>
<sequence length="375" mass="41740">MAIANPISDERRSRLHRRTDVLEELTASPTSNLDFELDEVLAKHQRTETLPPLGALEEEIASLLSGESEEEEEEEGDEVEASMRTPAPSRRIGVTSIKQGNGSEDAFQSYLRDIRGLGLLSHAEEIELAQKAAAGDIQARRKLIESNLRLVISIARRYTSTGVPLIDLIQEGNLGLMRAAEKFDYQRGCHFGTYATWWIRQAVSRAAGEQSRMIHLPEHVATRLRKVRRISAQLSQENGLDPLPEQIAEACHFEVDEVNNLLGVIEQPVSLDAPVDDETRYSLGDTLEDNTTPPPSETASRHLLGEELHRALTVLTPRERSVVVLRYGIGDGRSRTLLEVGKELGISRERVRQLEVVALMKLRGATNAHALQECV</sequence>
<evidence type="ECO:0000256" key="6">
    <source>
        <dbReference type="SAM" id="MobiDB-lite"/>
    </source>
</evidence>
<dbReference type="PROSITE" id="PS00716">
    <property type="entry name" value="SIGMA70_2"/>
    <property type="match status" value="1"/>
</dbReference>
<keyword evidence="10" id="KW-1185">Reference proteome</keyword>
<dbReference type="InterPro" id="IPR007624">
    <property type="entry name" value="RNA_pol_sigma70_r3"/>
</dbReference>
<dbReference type="Pfam" id="PF04542">
    <property type="entry name" value="Sigma70_r2"/>
    <property type="match status" value="1"/>
</dbReference>
<evidence type="ECO:0000256" key="3">
    <source>
        <dbReference type="ARBA" id="ARBA00023125"/>
    </source>
</evidence>
<evidence type="ECO:0000259" key="7">
    <source>
        <dbReference type="PROSITE" id="PS00715"/>
    </source>
</evidence>
<keyword evidence="2 5" id="KW-0731">Sigma factor</keyword>
<dbReference type="GO" id="GO:0016987">
    <property type="term" value="F:sigma factor activity"/>
    <property type="evidence" value="ECO:0007669"/>
    <property type="project" value="UniProtKB-KW"/>
</dbReference>
<keyword evidence="3 5" id="KW-0238">DNA-binding</keyword>
<feature type="region of interest" description="Disordered" evidence="6">
    <location>
        <begin position="64"/>
        <end position="85"/>
    </location>
</feature>
<dbReference type="Gene3D" id="1.10.10.10">
    <property type="entry name" value="Winged helix-like DNA-binding domain superfamily/Winged helix DNA-binding domain"/>
    <property type="match status" value="2"/>
</dbReference>
<dbReference type="NCBIfam" id="TIGR02937">
    <property type="entry name" value="sigma70-ECF"/>
    <property type="match status" value="1"/>
</dbReference>
<dbReference type="Pfam" id="PF00140">
    <property type="entry name" value="Sigma70_r1_2"/>
    <property type="match status" value="1"/>
</dbReference>
<dbReference type="SUPFAM" id="SSF88659">
    <property type="entry name" value="Sigma3 and sigma4 domains of RNA polymerase sigma factors"/>
    <property type="match status" value="2"/>
</dbReference>
<proteinExistence type="inferred from homology"/>
<name>A0A8J3MV63_9CHLR</name>
<comment type="similarity">
    <text evidence="5">Belongs to the sigma-70 factor family.</text>
</comment>
<dbReference type="InterPro" id="IPR000943">
    <property type="entry name" value="RNA_pol_sigma70"/>
</dbReference>
<evidence type="ECO:0000256" key="5">
    <source>
        <dbReference type="RuleBase" id="RU362124"/>
    </source>
</evidence>
<dbReference type="PANTHER" id="PTHR30603:SF47">
    <property type="entry name" value="RNA POLYMERASE SIGMA FACTOR SIGD, CHLOROPLASTIC"/>
    <property type="match status" value="1"/>
</dbReference>
<dbReference type="Pfam" id="PF04539">
    <property type="entry name" value="Sigma70_r3"/>
    <property type="match status" value="1"/>
</dbReference>
<dbReference type="InterPro" id="IPR009042">
    <property type="entry name" value="RNA_pol_sigma70_r1_2"/>
</dbReference>
<dbReference type="InterPro" id="IPR050239">
    <property type="entry name" value="Sigma-70_RNA_pol_init_factors"/>
</dbReference>
<evidence type="ECO:0000256" key="4">
    <source>
        <dbReference type="ARBA" id="ARBA00023163"/>
    </source>
</evidence>
<dbReference type="InterPro" id="IPR036388">
    <property type="entry name" value="WH-like_DNA-bd_sf"/>
</dbReference>
<dbReference type="InterPro" id="IPR007630">
    <property type="entry name" value="RNA_pol_sigma70_r4"/>
</dbReference>
<reference evidence="9" key="1">
    <citation type="submission" date="2020-10" db="EMBL/GenBank/DDBJ databases">
        <title>Taxonomic study of unclassified bacteria belonging to the class Ktedonobacteria.</title>
        <authorList>
            <person name="Yabe S."/>
            <person name="Wang C.M."/>
            <person name="Zheng Y."/>
            <person name="Sakai Y."/>
            <person name="Cavaletti L."/>
            <person name="Monciardini P."/>
            <person name="Donadio S."/>
        </authorList>
    </citation>
    <scope>NUCLEOTIDE SEQUENCE</scope>
    <source>
        <strain evidence="9">SOSP1-1</strain>
    </source>
</reference>
<evidence type="ECO:0000256" key="1">
    <source>
        <dbReference type="ARBA" id="ARBA00023015"/>
    </source>
</evidence>
<feature type="domain" description="RNA polymerase sigma-70" evidence="7">
    <location>
        <begin position="167"/>
        <end position="180"/>
    </location>
</feature>
<feature type="domain" description="RNA polymerase sigma-70" evidence="8">
    <location>
        <begin position="336"/>
        <end position="362"/>
    </location>
</feature>